<proteinExistence type="predicted"/>
<dbReference type="KEGG" id="fgl:EM308_04745"/>
<keyword evidence="2" id="KW-1185">Reference proteome</keyword>
<gene>
    <name evidence="1" type="ORF">EM308_04745</name>
</gene>
<dbReference type="EMBL" id="CP017479">
    <property type="protein sequence ID" value="AOW08867.1"/>
    <property type="molecule type" value="Genomic_DNA"/>
</dbReference>
<evidence type="ECO:0000313" key="2">
    <source>
        <dbReference type="Proteomes" id="UP000175968"/>
    </source>
</evidence>
<accession>A0AAC9I6M6</accession>
<reference evidence="1 2" key="1">
    <citation type="submission" date="2016-10" db="EMBL/GenBank/DDBJ databases">
        <title>Flavobacterium gilvum sp. nov., isolated from stream water.</title>
        <authorList>
            <person name="Shin S.-K."/>
            <person name="Cho Y.-J."/>
            <person name="Yi H."/>
        </authorList>
    </citation>
    <scope>NUCLEOTIDE SEQUENCE [LARGE SCALE GENOMIC DNA]</scope>
    <source>
        <strain evidence="1 2">EM1308</strain>
    </source>
</reference>
<dbReference type="RefSeq" id="WP_070261785.1">
    <property type="nucleotide sequence ID" value="NZ_CP017479.1"/>
</dbReference>
<sequence length="76" mass="9181">MKTIYFLLCLCFFGKIGAQDLEKIKKADTIYIYFKKDKIKQIHHIETSRNKDKKYDTYFLIIPMDNNLFSLRILKL</sequence>
<dbReference type="Proteomes" id="UP000175968">
    <property type="component" value="Chromosome"/>
</dbReference>
<name>A0AAC9I6M6_9FLAO</name>
<evidence type="ECO:0000313" key="1">
    <source>
        <dbReference type="EMBL" id="AOW08867.1"/>
    </source>
</evidence>
<organism evidence="1 2">
    <name type="scientific">Flavobacterium gilvum</name>
    <dbReference type="NCBI Taxonomy" id="1492737"/>
    <lineage>
        <taxon>Bacteria</taxon>
        <taxon>Pseudomonadati</taxon>
        <taxon>Bacteroidota</taxon>
        <taxon>Flavobacteriia</taxon>
        <taxon>Flavobacteriales</taxon>
        <taxon>Flavobacteriaceae</taxon>
        <taxon>Flavobacterium</taxon>
    </lineage>
</organism>
<protein>
    <submittedName>
        <fullName evidence="1">Uncharacterized protein</fullName>
    </submittedName>
</protein>
<dbReference type="AlphaFoldDB" id="A0AAC9I6M6"/>